<gene>
    <name evidence="2" type="primary">ZFPM2</name>
    <name evidence="2" type="ORF">L345_08888</name>
</gene>
<name>V8NTQ6_OPHHA</name>
<feature type="region of interest" description="Disordered" evidence="1">
    <location>
        <begin position="53"/>
        <end position="92"/>
    </location>
</feature>
<feature type="compositionally biased region" description="Acidic residues" evidence="1">
    <location>
        <begin position="56"/>
        <end position="65"/>
    </location>
</feature>
<feature type="non-terminal residue" evidence="2">
    <location>
        <position position="92"/>
    </location>
</feature>
<sequence length="92" mass="10275">PLEDAVEDEEEECLSEENDIISKEDFPLEGNFSAEFESGNLNCEDVEYFCNKGDEEGSQEAADSDGDARLDKPGPLTLETEDWDGPDRLKIQ</sequence>
<evidence type="ECO:0000313" key="3">
    <source>
        <dbReference type="Proteomes" id="UP000018936"/>
    </source>
</evidence>
<dbReference type="EMBL" id="AZIM01001914">
    <property type="protein sequence ID" value="ETE65341.1"/>
    <property type="molecule type" value="Genomic_DNA"/>
</dbReference>
<feature type="non-terminal residue" evidence="2">
    <location>
        <position position="1"/>
    </location>
</feature>
<dbReference type="AlphaFoldDB" id="V8NTQ6"/>
<proteinExistence type="predicted"/>
<dbReference type="Proteomes" id="UP000018936">
    <property type="component" value="Unassembled WGS sequence"/>
</dbReference>
<dbReference type="OrthoDB" id="9872130at2759"/>
<protein>
    <submittedName>
        <fullName evidence="2">Zinc finger protein ZFPM2</fullName>
    </submittedName>
</protein>
<comment type="caution">
    <text evidence="2">The sequence shown here is derived from an EMBL/GenBank/DDBJ whole genome shotgun (WGS) entry which is preliminary data.</text>
</comment>
<evidence type="ECO:0000313" key="2">
    <source>
        <dbReference type="EMBL" id="ETE65341.1"/>
    </source>
</evidence>
<keyword evidence="3" id="KW-1185">Reference proteome</keyword>
<evidence type="ECO:0000256" key="1">
    <source>
        <dbReference type="SAM" id="MobiDB-lite"/>
    </source>
</evidence>
<organism evidence="2 3">
    <name type="scientific">Ophiophagus hannah</name>
    <name type="common">King cobra</name>
    <name type="synonym">Naja hannah</name>
    <dbReference type="NCBI Taxonomy" id="8665"/>
    <lineage>
        <taxon>Eukaryota</taxon>
        <taxon>Metazoa</taxon>
        <taxon>Chordata</taxon>
        <taxon>Craniata</taxon>
        <taxon>Vertebrata</taxon>
        <taxon>Euteleostomi</taxon>
        <taxon>Lepidosauria</taxon>
        <taxon>Squamata</taxon>
        <taxon>Bifurcata</taxon>
        <taxon>Unidentata</taxon>
        <taxon>Episquamata</taxon>
        <taxon>Toxicofera</taxon>
        <taxon>Serpentes</taxon>
        <taxon>Colubroidea</taxon>
        <taxon>Elapidae</taxon>
        <taxon>Elapinae</taxon>
        <taxon>Ophiophagus</taxon>
    </lineage>
</organism>
<accession>V8NTQ6</accession>
<reference evidence="2 3" key="1">
    <citation type="journal article" date="2013" name="Proc. Natl. Acad. Sci. U.S.A.">
        <title>The king cobra genome reveals dynamic gene evolution and adaptation in the snake venom system.</title>
        <authorList>
            <person name="Vonk F.J."/>
            <person name="Casewell N.R."/>
            <person name="Henkel C.V."/>
            <person name="Heimberg A.M."/>
            <person name="Jansen H.J."/>
            <person name="McCleary R.J."/>
            <person name="Kerkkamp H.M."/>
            <person name="Vos R.A."/>
            <person name="Guerreiro I."/>
            <person name="Calvete J.J."/>
            <person name="Wuster W."/>
            <person name="Woods A.E."/>
            <person name="Logan J.M."/>
            <person name="Harrison R.A."/>
            <person name="Castoe T.A."/>
            <person name="de Koning A.P."/>
            <person name="Pollock D.D."/>
            <person name="Yandell M."/>
            <person name="Calderon D."/>
            <person name="Renjifo C."/>
            <person name="Currier R.B."/>
            <person name="Salgado D."/>
            <person name="Pla D."/>
            <person name="Sanz L."/>
            <person name="Hyder A.S."/>
            <person name="Ribeiro J.M."/>
            <person name="Arntzen J.W."/>
            <person name="van den Thillart G.E."/>
            <person name="Boetzer M."/>
            <person name="Pirovano W."/>
            <person name="Dirks R.P."/>
            <person name="Spaink H.P."/>
            <person name="Duboule D."/>
            <person name="McGlinn E."/>
            <person name="Kini R.M."/>
            <person name="Richardson M.K."/>
        </authorList>
    </citation>
    <scope>NUCLEOTIDE SEQUENCE</scope>
    <source>
        <tissue evidence="2">Blood</tissue>
    </source>
</reference>